<protein>
    <submittedName>
        <fullName evidence="2">Uncharacterized protein</fullName>
    </submittedName>
</protein>
<evidence type="ECO:0000313" key="3">
    <source>
        <dbReference type="Proteomes" id="UP000528964"/>
    </source>
</evidence>
<dbReference type="Pfam" id="PF20082">
    <property type="entry name" value="DUF6476"/>
    <property type="match status" value="1"/>
</dbReference>
<evidence type="ECO:0000256" key="1">
    <source>
        <dbReference type="SAM" id="Phobius"/>
    </source>
</evidence>
<keyword evidence="1" id="KW-0472">Membrane</keyword>
<dbReference type="Proteomes" id="UP000528964">
    <property type="component" value="Unassembled WGS sequence"/>
</dbReference>
<sequence length="128" mass="13365">MTAQIGSQGPSLNEMADDEDPRIQRVYRRLRTLTLIGALTMGFCFVSVMSVIAYRLVKSSPVAAGPTAGSLSIPAGARVVSTAVDDGRIIVTTEAEGRTTIHVLDASSLAETGRLEVTPGGPSAPPLR</sequence>
<dbReference type="RefSeq" id="WP_183394548.1">
    <property type="nucleotide sequence ID" value="NZ_JACIDR010000002.1"/>
</dbReference>
<feature type="transmembrane region" description="Helical" evidence="1">
    <location>
        <begin position="32"/>
        <end position="54"/>
    </location>
</feature>
<keyword evidence="1" id="KW-1133">Transmembrane helix</keyword>
<dbReference type="InterPro" id="IPR045519">
    <property type="entry name" value="DUF6476"/>
</dbReference>
<dbReference type="EMBL" id="JACIDR010000002">
    <property type="protein sequence ID" value="MBB3972657.1"/>
    <property type="molecule type" value="Genomic_DNA"/>
</dbReference>
<dbReference type="AlphaFoldDB" id="A0A7W6D214"/>
<gene>
    <name evidence="2" type="ORF">GGR24_001314</name>
</gene>
<comment type="caution">
    <text evidence="2">The sequence shown here is derived from an EMBL/GenBank/DDBJ whole genome shotgun (WGS) entry which is preliminary data.</text>
</comment>
<name>A0A7W6D214_9HYPH</name>
<proteinExistence type="predicted"/>
<organism evidence="2 3">
    <name type="scientific">Hansschlegelia beijingensis</name>
    <dbReference type="NCBI Taxonomy" id="1133344"/>
    <lineage>
        <taxon>Bacteria</taxon>
        <taxon>Pseudomonadati</taxon>
        <taxon>Pseudomonadota</taxon>
        <taxon>Alphaproteobacteria</taxon>
        <taxon>Hyphomicrobiales</taxon>
        <taxon>Methylopilaceae</taxon>
        <taxon>Hansschlegelia</taxon>
    </lineage>
</organism>
<evidence type="ECO:0000313" key="2">
    <source>
        <dbReference type="EMBL" id="MBB3972657.1"/>
    </source>
</evidence>
<reference evidence="2 3" key="1">
    <citation type="submission" date="2020-08" db="EMBL/GenBank/DDBJ databases">
        <title>Genomic Encyclopedia of Type Strains, Phase IV (KMG-IV): sequencing the most valuable type-strain genomes for metagenomic binning, comparative biology and taxonomic classification.</title>
        <authorList>
            <person name="Goeker M."/>
        </authorList>
    </citation>
    <scope>NUCLEOTIDE SEQUENCE [LARGE SCALE GENOMIC DNA]</scope>
    <source>
        <strain evidence="2 3">DSM 25481</strain>
    </source>
</reference>
<accession>A0A7W6D214</accession>
<keyword evidence="3" id="KW-1185">Reference proteome</keyword>
<keyword evidence="1" id="KW-0812">Transmembrane</keyword>